<dbReference type="AlphaFoldDB" id="A0A4U5MSU3"/>
<dbReference type="Proteomes" id="UP000298663">
    <property type="component" value="Unassembled WGS sequence"/>
</dbReference>
<organism evidence="1 2">
    <name type="scientific">Steinernema carpocapsae</name>
    <name type="common">Entomopathogenic nematode</name>
    <dbReference type="NCBI Taxonomy" id="34508"/>
    <lineage>
        <taxon>Eukaryota</taxon>
        <taxon>Metazoa</taxon>
        <taxon>Ecdysozoa</taxon>
        <taxon>Nematoda</taxon>
        <taxon>Chromadorea</taxon>
        <taxon>Rhabditida</taxon>
        <taxon>Tylenchina</taxon>
        <taxon>Panagrolaimomorpha</taxon>
        <taxon>Strongyloidoidea</taxon>
        <taxon>Steinernematidae</taxon>
        <taxon>Steinernema</taxon>
    </lineage>
</organism>
<reference evidence="1 2" key="1">
    <citation type="journal article" date="2015" name="Genome Biol.">
        <title>Comparative genomics of Steinernema reveals deeply conserved gene regulatory networks.</title>
        <authorList>
            <person name="Dillman A.R."/>
            <person name="Macchietto M."/>
            <person name="Porter C.F."/>
            <person name="Rogers A."/>
            <person name="Williams B."/>
            <person name="Antoshechkin I."/>
            <person name="Lee M.M."/>
            <person name="Goodwin Z."/>
            <person name="Lu X."/>
            <person name="Lewis E.E."/>
            <person name="Goodrich-Blair H."/>
            <person name="Stock S.P."/>
            <person name="Adams B.J."/>
            <person name="Sternberg P.W."/>
            <person name="Mortazavi A."/>
        </authorList>
    </citation>
    <scope>NUCLEOTIDE SEQUENCE [LARGE SCALE GENOMIC DNA]</scope>
    <source>
        <strain evidence="1 2">ALL</strain>
    </source>
</reference>
<gene>
    <name evidence="1" type="ORF">L596_020182</name>
</gene>
<evidence type="ECO:0000313" key="2">
    <source>
        <dbReference type="Proteomes" id="UP000298663"/>
    </source>
</evidence>
<proteinExistence type="predicted"/>
<accession>A0A4U5MSU3</accession>
<dbReference type="EMBL" id="AZBU02000006">
    <property type="protein sequence ID" value="TKR72780.1"/>
    <property type="molecule type" value="Genomic_DNA"/>
</dbReference>
<keyword evidence="2" id="KW-1185">Reference proteome</keyword>
<comment type="caution">
    <text evidence="1">The sequence shown here is derived from an EMBL/GenBank/DDBJ whole genome shotgun (WGS) entry which is preliminary data.</text>
</comment>
<evidence type="ECO:0000313" key="1">
    <source>
        <dbReference type="EMBL" id="TKR72780.1"/>
    </source>
</evidence>
<evidence type="ECO:0008006" key="3">
    <source>
        <dbReference type="Google" id="ProtNLM"/>
    </source>
</evidence>
<sequence>MEELPFEIIDLILDFLPNSRLRSLNAELPESNWMRLCGHALVVRTRLRISIFLPCQGRDSLHYKIEYEIKAQMGSTWHQLKLEKFLKYPENYIIETLNIVGQSPAREFKRKNHFPVDLTDGLPDPIQILLHRRFAPGPHTSVKLSMLNSTHPHLAMIVEHIRPEFQIFSLENVLGHADVVESILQRSIKDPYLRKLMINGADCGSNFSKLSQELVFQPQFRELNVNSDSIDFQLKFFQAVFKNWQNLESCGGRVQISVPSTINERETGIKPSKRSRQKRKNAHFQICTLESYRFGFRQQLVKISYT</sequence>
<protein>
    <recommendedName>
        <fullName evidence="3">F-box domain-containing protein</fullName>
    </recommendedName>
</protein>
<reference evidence="1 2" key="2">
    <citation type="journal article" date="2019" name="G3 (Bethesda)">
        <title>Hybrid Assembly of the Genome of the Entomopathogenic Nematode Steinernema carpocapsae Identifies the X-Chromosome.</title>
        <authorList>
            <person name="Serra L."/>
            <person name="Macchietto M."/>
            <person name="Macias-Munoz A."/>
            <person name="McGill C.J."/>
            <person name="Rodriguez I.M."/>
            <person name="Rodriguez B."/>
            <person name="Murad R."/>
            <person name="Mortazavi A."/>
        </authorList>
    </citation>
    <scope>NUCLEOTIDE SEQUENCE [LARGE SCALE GENOMIC DNA]</scope>
    <source>
        <strain evidence="1 2">ALL</strain>
    </source>
</reference>
<name>A0A4U5MSU3_STECR</name>
<dbReference type="OrthoDB" id="10449504at2759"/>